<feature type="transmembrane region" description="Helical" evidence="6">
    <location>
        <begin position="403"/>
        <end position="425"/>
    </location>
</feature>
<sequence>MGQPDIVPQHAETIPDPSAMESGKQEFSTEDRIASLPEEHREYLLARHGTLDLDPIPDMNDADPYNWPRWRGVSMQRTSYLVSLFIAVLGGAPLLWRPLANRYGRRPIFLISLLCAMLGNIGCAESHSYATMGLCRAITAFFICPPAAMGSAVVAEMFFKKDRARCMGCWTLMVTIGVPISPFLFGFLALRISYRWIYWVLAITNAVQLLLYFVFGAETLYLREEGFPKRATTADNTLFSFRRIDPTPPALPLAYATKPCVIIPAAAYAMVFLWGGIMLTIQTSQIFPEQFGFNTQQVGLQFLGIIIGSVLGEQIGGLISDRWMLFRQKRTGEFPAAEYRLWLSYIGYALAICGVVVFCVQLQDAGEVWNITPIVGAAIAAGGNQIVTTVNITYAVDCYRPDAASVGVFITFVRQMWGFIGPFWFPQMFLNVGGAGGAGIAVALLVAVGVIPTVLVQWRGASWR</sequence>
<dbReference type="Proteomes" id="UP001150941">
    <property type="component" value="Unassembled WGS sequence"/>
</dbReference>
<dbReference type="AlphaFoldDB" id="A0A9W9PJM6"/>
<dbReference type="GO" id="GO:0005886">
    <property type="term" value="C:plasma membrane"/>
    <property type="evidence" value="ECO:0007669"/>
    <property type="project" value="TreeGrafter"/>
</dbReference>
<dbReference type="RefSeq" id="XP_058335385.1">
    <property type="nucleotide sequence ID" value="XM_058469354.1"/>
</dbReference>
<feature type="transmembrane region" description="Helical" evidence="6">
    <location>
        <begin position="437"/>
        <end position="458"/>
    </location>
</feature>
<dbReference type="Pfam" id="PF07690">
    <property type="entry name" value="MFS_1"/>
    <property type="match status" value="1"/>
</dbReference>
<keyword evidence="9" id="KW-1185">Reference proteome</keyword>
<dbReference type="SUPFAM" id="SSF103473">
    <property type="entry name" value="MFS general substrate transporter"/>
    <property type="match status" value="1"/>
</dbReference>
<evidence type="ECO:0000256" key="3">
    <source>
        <dbReference type="ARBA" id="ARBA00022989"/>
    </source>
</evidence>
<feature type="region of interest" description="Disordered" evidence="5">
    <location>
        <begin position="1"/>
        <end position="30"/>
    </location>
</feature>
<feature type="transmembrane region" description="Helical" evidence="6">
    <location>
        <begin position="108"/>
        <end position="130"/>
    </location>
</feature>
<name>A0A9W9PJM6_9EURO</name>
<feature type="transmembrane region" description="Helical" evidence="6">
    <location>
        <begin position="301"/>
        <end position="320"/>
    </location>
</feature>
<evidence type="ECO:0000256" key="2">
    <source>
        <dbReference type="ARBA" id="ARBA00022692"/>
    </source>
</evidence>
<evidence type="ECO:0000256" key="4">
    <source>
        <dbReference type="ARBA" id="ARBA00023136"/>
    </source>
</evidence>
<evidence type="ECO:0000313" key="9">
    <source>
        <dbReference type="Proteomes" id="UP001150941"/>
    </source>
</evidence>
<feature type="transmembrane region" description="Helical" evidence="6">
    <location>
        <begin position="136"/>
        <end position="158"/>
    </location>
</feature>
<dbReference type="GeneID" id="83196657"/>
<dbReference type="OrthoDB" id="2533084at2759"/>
<dbReference type="InterPro" id="IPR011701">
    <property type="entry name" value="MFS"/>
</dbReference>
<dbReference type="InterPro" id="IPR020846">
    <property type="entry name" value="MFS_dom"/>
</dbReference>
<evidence type="ECO:0000256" key="1">
    <source>
        <dbReference type="ARBA" id="ARBA00004141"/>
    </source>
</evidence>
<protein>
    <recommendedName>
        <fullName evidence="7">Major facilitator superfamily (MFS) profile domain-containing protein</fullName>
    </recommendedName>
</protein>
<gene>
    <name evidence="8" type="ORF">N7468_000057</name>
</gene>
<feature type="transmembrane region" description="Helical" evidence="6">
    <location>
        <begin position="375"/>
        <end position="396"/>
    </location>
</feature>
<evidence type="ECO:0000313" key="8">
    <source>
        <dbReference type="EMBL" id="KAJ5248606.1"/>
    </source>
</evidence>
<feature type="transmembrane region" description="Helical" evidence="6">
    <location>
        <begin position="196"/>
        <end position="215"/>
    </location>
</feature>
<dbReference type="PROSITE" id="PS50850">
    <property type="entry name" value="MFS"/>
    <property type="match status" value="1"/>
</dbReference>
<comment type="subcellular location">
    <subcellularLocation>
        <location evidence="1">Membrane</location>
        <topology evidence="1">Multi-pass membrane protein</topology>
    </subcellularLocation>
</comment>
<evidence type="ECO:0000259" key="7">
    <source>
        <dbReference type="PROSITE" id="PS50850"/>
    </source>
</evidence>
<keyword evidence="4 6" id="KW-0472">Membrane</keyword>
<organism evidence="8 9">
    <name type="scientific">Penicillium chermesinum</name>
    <dbReference type="NCBI Taxonomy" id="63820"/>
    <lineage>
        <taxon>Eukaryota</taxon>
        <taxon>Fungi</taxon>
        <taxon>Dikarya</taxon>
        <taxon>Ascomycota</taxon>
        <taxon>Pezizomycotina</taxon>
        <taxon>Eurotiomycetes</taxon>
        <taxon>Eurotiomycetidae</taxon>
        <taxon>Eurotiales</taxon>
        <taxon>Aspergillaceae</taxon>
        <taxon>Penicillium</taxon>
    </lineage>
</organism>
<accession>A0A9W9PJM6</accession>
<reference evidence="8" key="1">
    <citation type="submission" date="2022-11" db="EMBL/GenBank/DDBJ databases">
        <authorList>
            <person name="Petersen C."/>
        </authorList>
    </citation>
    <scope>NUCLEOTIDE SEQUENCE</scope>
    <source>
        <strain evidence="8">IBT 19713</strain>
    </source>
</reference>
<feature type="domain" description="Major facilitator superfamily (MFS) profile" evidence="7">
    <location>
        <begin position="1"/>
        <end position="461"/>
    </location>
</feature>
<comment type="caution">
    <text evidence="8">The sequence shown here is derived from an EMBL/GenBank/DDBJ whole genome shotgun (WGS) entry which is preliminary data.</text>
</comment>
<dbReference type="PANTHER" id="PTHR23502">
    <property type="entry name" value="MAJOR FACILITATOR SUPERFAMILY"/>
    <property type="match status" value="1"/>
</dbReference>
<feature type="transmembrane region" description="Helical" evidence="6">
    <location>
        <begin position="78"/>
        <end position="96"/>
    </location>
</feature>
<dbReference type="InterPro" id="IPR036259">
    <property type="entry name" value="MFS_trans_sf"/>
</dbReference>
<feature type="transmembrane region" description="Helical" evidence="6">
    <location>
        <begin position="341"/>
        <end position="363"/>
    </location>
</feature>
<feature type="transmembrane region" description="Helical" evidence="6">
    <location>
        <begin position="261"/>
        <end position="281"/>
    </location>
</feature>
<dbReference type="Gene3D" id="1.20.1250.20">
    <property type="entry name" value="MFS general substrate transporter like domains"/>
    <property type="match status" value="1"/>
</dbReference>
<dbReference type="EMBL" id="JAPQKS010000001">
    <property type="protein sequence ID" value="KAJ5248606.1"/>
    <property type="molecule type" value="Genomic_DNA"/>
</dbReference>
<proteinExistence type="predicted"/>
<evidence type="ECO:0000256" key="6">
    <source>
        <dbReference type="SAM" id="Phobius"/>
    </source>
</evidence>
<reference evidence="8" key="2">
    <citation type="journal article" date="2023" name="IMA Fungus">
        <title>Comparative genomic study of the Penicillium genus elucidates a diverse pangenome and 15 lateral gene transfer events.</title>
        <authorList>
            <person name="Petersen C."/>
            <person name="Sorensen T."/>
            <person name="Nielsen M.R."/>
            <person name="Sondergaard T.E."/>
            <person name="Sorensen J.L."/>
            <person name="Fitzpatrick D.A."/>
            <person name="Frisvad J.C."/>
            <person name="Nielsen K.L."/>
        </authorList>
    </citation>
    <scope>NUCLEOTIDE SEQUENCE</scope>
    <source>
        <strain evidence="8">IBT 19713</strain>
    </source>
</reference>
<keyword evidence="2 6" id="KW-0812">Transmembrane</keyword>
<dbReference type="GO" id="GO:0022857">
    <property type="term" value="F:transmembrane transporter activity"/>
    <property type="evidence" value="ECO:0007669"/>
    <property type="project" value="InterPro"/>
</dbReference>
<feature type="transmembrane region" description="Helical" evidence="6">
    <location>
        <begin position="170"/>
        <end position="190"/>
    </location>
</feature>
<keyword evidence="3 6" id="KW-1133">Transmembrane helix</keyword>
<dbReference type="PANTHER" id="PTHR23502:SF2">
    <property type="entry name" value="TRANSPORTER, PUTATIVE (AFU_ORTHOLOGUE AFUA_2G08910)-RELATED"/>
    <property type="match status" value="1"/>
</dbReference>
<evidence type="ECO:0000256" key="5">
    <source>
        <dbReference type="SAM" id="MobiDB-lite"/>
    </source>
</evidence>